<feature type="signal peptide" evidence="2">
    <location>
        <begin position="1"/>
        <end position="24"/>
    </location>
</feature>
<sequence length="293" mass="32427">MDRFANQSISKVCLLLWLSSRVCKVENLGRPGSCPKQLAAARSFRQVQLKSGRAPLPCGSLQKPKQASGPAADLPHFSPNPPHHFKNSFCIIPSFFSLFCSLQGPPRPTNRYSKLTHGESIFTLSSLHKHALGESPRTTTFRSGSWTRRRAAIEAPRLISAWPSHLSVDRRPAYSVLPFRRGKPASPVLRRQSGSPAPGDHMDEDTSPRSLVFGVPQASQWAGLVGFGWAAARGRLDWECYGWLGKFRQDGTVMRLLVLFWDFPGRRVTRRGSFLVRGGASTHNNLGWVGGQS</sequence>
<gene>
    <name evidence="3" type="ORF">VTJ49DRAFT_2631</name>
</gene>
<dbReference type="EMBL" id="JAZGSY010000212">
    <property type="protein sequence ID" value="KAL1838463.1"/>
    <property type="molecule type" value="Genomic_DNA"/>
</dbReference>
<evidence type="ECO:0000313" key="4">
    <source>
        <dbReference type="Proteomes" id="UP001583172"/>
    </source>
</evidence>
<feature type="region of interest" description="Disordered" evidence="1">
    <location>
        <begin position="185"/>
        <end position="207"/>
    </location>
</feature>
<feature type="region of interest" description="Disordered" evidence="1">
    <location>
        <begin position="55"/>
        <end position="77"/>
    </location>
</feature>
<keyword evidence="4" id="KW-1185">Reference proteome</keyword>
<feature type="chain" id="PRO_5045991445" evidence="2">
    <location>
        <begin position="25"/>
        <end position="293"/>
    </location>
</feature>
<organism evidence="3 4">
    <name type="scientific">Humicola insolens</name>
    <name type="common">Soft-rot fungus</name>
    <dbReference type="NCBI Taxonomy" id="85995"/>
    <lineage>
        <taxon>Eukaryota</taxon>
        <taxon>Fungi</taxon>
        <taxon>Dikarya</taxon>
        <taxon>Ascomycota</taxon>
        <taxon>Pezizomycotina</taxon>
        <taxon>Sordariomycetes</taxon>
        <taxon>Sordariomycetidae</taxon>
        <taxon>Sordariales</taxon>
        <taxon>Chaetomiaceae</taxon>
        <taxon>Mycothermus</taxon>
    </lineage>
</organism>
<accession>A0ABR3V9E0</accession>
<protein>
    <submittedName>
        <fullName evidence="3">Uncharacterized protein</fullName>
    </submittedName>
</protein>
<reference evidence="3 4" key="1">
    <citation type="journal article" date="2024" name="Commun. Biol.">
        <title>Comparative genomic analysis of thermophilic fungi reveals convergent evolutionary adaptations and gene losses.</title>
        <authorList>
            <person name="Steindorff A.S."/>
            <person name="Aguilar-Pontes M.V."/>
            <person name="Robinson A.J."/>
            <person name="Andreopoulos B."/>
            <person name="LaButti K."/>
            <person name="Kuo A."/>
            <person name="Mondo S."/>
            <person name="Riley R."/>
            <person name="Otillar R."/>
            <person name="Haridas S."/>
            <person name="Lipzen A."/>
            <person name="Grimwood J."/>
            <person name="Schmutz J."/>
            <person name="Clum A."/>
            <person name="Reid I.D."/>
            <person name="Moisan M.C."/>
            <person name="Butler G."/>
            <person name="Nguyen T.T.M."/>
            <person name="Dewar K."/>
            <person name="Conant G."/>
            <person name="Drula E."/>
            <person name="Henrissat B."/>
            <person name="Hansel C."/>
            <person name="Singer S."/>
            <person name="Hutchinson M.I."/>
            <person name="de Vries R.P."/>
            <person name="Natvig D.O."/>
            <person name="Powell A.J."/>
            <person name="Tsang A."/>
            <person name="Grigoriev I.V."/>
        </authorList>
    </citation>
    <scope>NUCLEOTIDE SEQUENCE [LARGE SCALE GENOMIC DNA]</scope>
    <source>
        <strain evidence="3 4">CBS 620.91</strain>
    </source>
</reference>
<comment type="caution">
    <text evidence="3">The sequence shown here is derived from an EMBL/GenBank/DDBJ whole genome shotgun (WGS) entry which is preliminary data.</text>
</comment>
<evidence type="ECO:0000313" key="3">
    <source>
        <dbReference type="EMBL" id="KAL1838463.1"/>
    </source>
</evidence>
<keyword evidence="2" id="KW-0732">Signal</keyword>
<evidence type="ECO:0000256" key="1">
    <source>
        <dbReference type="SAM" id="MobiDB-lite"/>
    </source>
</evidence>
<evidence type="ECO:0000256" key="2">
    <source>
        <dbReference type="SAM" id="SignalP"/>
    </source>
</evidence>
<name>A0ABR3V9E0_HUMIN</name>
<proteinExistence type="predicted"/>
<dbReference type="Proteomes" id="UP001583172">
    <property type="component" value="Unassembled WGS sequence"/>
</dbReference>